<evidence type="ECO:0000313" key="8">
    <source>
        <dbReference type="EMBL" id="GAA0231463.1"/>
    </source>
</evidence>
<proteinExistence type="inferred from homology"/>
<evidence type="ECO:0008006" key="10">
    <source>
        <dbReference type="Google" id="ProtNLM"/>
    </source>
</evidence>
<dbReference type="Pfam" id="PF08085">
    <property type="entry name" value="Entericidin"/>
    <property type="match status" value="1"/>
</dbReference>
<protein>
    <recommendedName>
        <fullName evidence="10">Entericidin A/B family lipoprotein</fullName>
    </recommendedName>
</protein>
<keyword evidence="9" id="KW-1185">Reference proteome</keyword>
<sequence length="46" mass="4862">MKLTTLLIPLSLALFLSACNTMEGVGKDVESAGDAIEDSASENKNY</sequence>
<reference evidence="9" key="1">
    <citation type="journal article" date="2019" name="Int. J. Syst. Evol. Microbiol.">
        <title>The Global Catalogue of Microorganisms (GCM) 10K type strain sequencing project: providing services to taxonomists for standard genome sequencing and annotation.</title>
        <authorList>
            <consortium name="The Broad Institute Genomics Platform"/>
            <consortium name="The Broad Institute Genome Sequencing Center for Infectious Disease"/>
            <person name="Wu L."/>
            <person name="Ma J."/>
        </authorList>
    </citation>
    <scope>NUCLEOTIDE SEQUENCE [LARGE SCALE GENOMIC DNA]</scope>
    <source>
        <strain evidence="9">JCM 6886</strain>
    </source>
</reference>
<dbReference type="PROSITE" id="PS51257">
    <property type="entry name" value="PROKAR_LIPOPROTEIN"/>
    <property type="match status" value="1"/>
</dbReference>
<evidence type="ECO:0000256" key="6">
    <source>
        <dbReference type="ARBA" id="ARBA00023288"/>
    </source>
</evidence>
<keyword evidence="3 7" id="KW-0732">Signal</keyword>
<dbReference type="RefSeq" id="WP_286305916.1">
    <property type="nucleotide sequence ID" value="NZ_AP027741.1"/>
</dbReference>
<keyword evidence="2" id="KW-1003">Cell membrane</keyword>
<gene>
    <name evidence="8" type="ORF">GCM10008964_23280</name>
</gene>
<evidence type="ECO:0000256" key="3">
    <source>
        <dbReference type="ARBA" id="ARBA00022729"/>
    </source>
</evidence>
<comment type="similarity">
    <text evidence="1">Belongs to the EcnA/EcnB lipoprotein family.</text>
</comment>
<evidence type="ECO:0000256" key="4">
    <source>
        <dbReference type="ARBA" id="ARBA00023136"/>
    </source>
</evidence>
<evidence type="ECO:0000313" key="9">
    <source>
        <dbReference type="Proteomes" id="UP001501476"/>
    </source>
</evidence>
<dbReference type="Proteomes" id="UP001501476">
    <property type="component" value="Unassembled WGS sequence"/>
</dbReference>
<keyword evidence="5" id="KW-0564">Palmitate</keyword>
<comment type="caution">
    <text evidence="8">The sequence shown here is derived from an EMBL/GenBank/DDBJ whole genome shotgun (WGS) entry which is preliminary data.</text>
</comment>
<evidence type="ECO:0000256" key="7">
    <source>
        <dbReference type="SAM" id="SignalP"/>
    </source>
</evidence>
<feature type="signal peptide" evidence="7">
    <location>
        <begin position="1"/>
        <end position="18"/>
    </location>
</feature>
<feature type="chain" id="PRO_5046064941" description="Entericidin A/B family lipoprotein" evidence="7">
    <location>
        <begin position="19"/>
        <end position="46"/>
    </location>
</feature>
<dbReference type="EMBL" id="BAAADG010000018">
    <property type="protein sequence ID" value="GAA0231463.1"/>
    <property type="molecule type" value="Genomic_DNA"/>
</dbReference>
<evidence type="ECO:0000256" key="5">
    <source>
        <dbReference type="ARBA" id="ARBA00023139"/>
    </source>
</evidence>
<organism evidence="8 9">
    <name type="scientific">Methylophaga marina</name>
    <dbReference type="NCBI Taxonomy" id="45495"/>
    <lineage>
        <taxon>Bacteria</taxon>
        <taxon>Pseudomonadati</taxon>
        <taxon>Pseudomonadota</taxon>
        <taxon>Gammaproteobacteria</taxon>
        <taxon>Thiotrichales</taxon>
        <taxon>Piscirickettsiaceae</taxon>
        <taxon>Methylophaga</taxon>
    </lineage>
</organism>
<keyword evidence="4" id="KW-0472">Membrane</keyword>
<evidence type="ECO:0000256" key="1">
    <source>
        <dbReference type="ARBA" id="ARBA00010296"/>
    </source>
</evidence>
<name>A0ABP3DFM9_9GAMM</name>
<evidence type="ECO:0000256" key="2">
    <source>
        <dbReference type="ARBA" id="ARBA00022475"/>
    </source>
</evidence>
<keyword evidence="6" id="KW-0449">Lipoprotein</keyword>
<accession>A0ABP3DFM9</accession>
<dbReference type="InterPro" id="IPR012556">
    <property type="entry name" value="Entericidin"/>
</dbReference>